<evidence type="ECO:0000313" key="2">
    <source>
        <dbReference type="Proteomes" id="UP000246722"/>
    </source>
</evidence>
<reference evidence="1 2" key="1">
    <citation type="submission" date="2018-05" db="EMBL/GenBank/DDBJ databases">
        <title>Genetic diversity of glacier-inhabiting Cryobacterium bacteria in China and description of Cryobacterium mengkeensis sp. nov. and Arthrobacter glacialis sp. nov.</title>
        <authorList>
            <person name="Liu Q."/>
            <person name="Xin Y.-H."/>
        </authorList>
    </citation>
    <scope>NUCLEOTIDE SEQUENCE [LARGE SCALE GENOMIC DNA]</scope>
    <source>
        <strain evidence="1 2">SK-1</strain>
    </source>
</reference>
<gene>
    <name evidence="1" type="ORF">CTB96_02950</name>
</gene>
<organism evidence="1 2">
    <name type="scientific">Cryobacterium arcticum</name>
    <dbReference type="NCBI Taxonomy" id="670052"/>
    <lineage>
        <taxon>Bacteria</taxon>
        <taxon>Bacillati</taxon>
        <taxon>Actinomycetota</taxon>
        <taxon>Actinomycetes</taxon>
        <taxon>Micrococcales</taxon>
        <taxon>Microbacteriaceae</taxon>
        <taxon>Cryobacterium</taxon>
    </lineage>
</organism>
<comment type="caution">
    <text evidence="1">The sequence shown here is derived from an EMBL/GenBank/DDBJ whole genome shotgun (WGS) entry which is preliminary data.</text>
</comment>
<name>A0A318A0U8_9MICO</name>
<evidence type="ECO:0008006" key="3">
    <source>
        <dbReference type="Google" id="ProtNLM"/>
    </source>
</evidence>
<accession>A0A318A0U8</accession>
<sequence length="167" mass="17308">MSVTLILLPIALAAAAAAGGIGGIGAAITAKSNSADTAAGAPPDIRVRTRMKDSTLLADALTNLGATAIDVSRTRVIAKVDGVSLTMTLTDDGVWEAHVESLDGVEVTVESATELLQRLDGEYALMVQQAVAEKIRLRAESSGFDLVSETREADDTVTMVLNVRAEA</sequence>
<dbReference type="Proteomes" id="UP000246722">
    <property type="component" value="Unassembled WGS sequence"/>
</dbReference>
<proteinExistence type="predicted"/>
<evidence type="ECO:0000313" key="1">
    <source>
        <dbReference type="EMBL" id="PXA71892.1"/>
    </source>
</evidence>
<dbReference type="RefSeq" id="WP_110125415.1">
    <property type="nucleotide sequence ID" value="NZ_QHLY01000005.1"/>
</dbReference>
<dbReference type="AlphaFoldDB" id="A0A318A0U8"/>
<keyword evidence="2" id="KW-1185">Reference proteome</keyword>
<protein>
    <recommendedName>
        <fullName evidence="3">DUF1257 domain-containing protein</fullName>
    </recommendedName>
</protein>
<dbReference type="OrthoDB" id="5116898at2"/>
<dbReference type="EMBL" id="QHLY01000005">
    <property type="protein sequence ID" value="PXA71892.1"/>
    <property type="molecule type" value="Genomic_DNA"/>
</dbReference>